<dbReference type="NCBIfam" id="TIGR01643">
    <property type="entry name" value="YD_repeat_2x"/>
    <property type="match status" value="3"/>
</dbReference>
<feature type="region of interest" description="Disordered" evidence="2">
    <location>
        <begin position="414"/>
        <end position="437"/>
    </location>
</feature>
<evidence type="ECO:0000256" key="2">
    <source>
        <dbReference type="SAM" id="MobiDB-lite"/>
    </source>
</evidence>
<dbReference type="InterPro" id="IPR050708">
    <property type="entry name" value="T6SS_VgrG/RHS"/>
</dbReference>
<name>A0A1Q8CTA2_9PSEU</name>
<feature type="domain" description="Teneurin-like YD-shell" evidence="3">
    <location>
        <begin position="681"/>
        <end position="936"/>
    </location>
</feature>
<keyword evidence="1" id="KW-0677">Repeat</keyword>
<feature type="region of interest" description="Disordered" evidence="2">
    <location>
        <begin position="56"/>
        <end position="77"/>
    </location>
</feature>
<feature type="domain" description="Teneurin-like YD-shell" evidence="3">
    <location>
        <begin position="253"/>
        <end position="371"/>
    </location>
</feature>
<evidence type="ECO:0000313" key="4">
    <source>
        <dbReference type="EMBL" id="OLF17567.1"/>
    </source>
</evidence>
<dbReference type="EMBL" id="MSIE01000016">
    <property type="protein sequence ID" value="OLF17567.1"/>
    <property type="molecule type" value="Genomic_DNA"/>
</dbReference>
<dbReference type="PANTHER" id="PTHR32305">
    <property type="match status" value="1"/>
</dbReference>
<dbReference type="STRING" id="1912961.BU204_11275"/>
<gene>
    <name evidence="4" type="ORF">BU204_11275</name>
</gene>
<dbReference type="Gene3D" id="2.180.10.10">
    <property type="entry name" value="RHS repeat-associated core"/>
    <property type="match status" value="2"/>
</dbReference>
<feature type="compositionally biased region" description="Polar residues" evidence="2">
    <location>
        <begin position="649"/>
        <end position="663"/>
    </location>
</feature>
<sequence>MLRSVSVLAAGAVAAVVVPVGLVPVAAGEPRLEMPTSAWSPKAANREVVGGLPPAVSPWAGETDARQPRRTSCATDREGVLPDFPMERFRISDRLQFAVNLSNGNLWVDHLALSVRGTGLNLNLRMSHGVVYSERRWHVNAGRSMALDLSFTDTVLMPTDGKSCARFTANGTGGYSMASNGLRAKLVKNAGGSYTVRFIDTGETWNYNPNGWLLNRTDRNGNAIVYYYNTDGSLASIADTQGRVTTFEAIGARVTRVVDPSGETAAEYTYDSNNNLVEIEDREGETIQIGYNADGRVESLIDQLGRTWSLTYNGGKVSGVTTPRQSGGAVTTSFTYDSATQTTQTDPNNNKTTYTFDSQRRQIQAKDALGHTQSQSWTANSDIQSTTDGLNNSTTGTYDTIGNLLTRRLPTGATATVGYTSPDHPNLPTSTTDPAGRQLTREYDAGGNVTKIRSTPLNADIETRDYSGPKNLLTTVTDGNGRETDYGYDPAGNLTLITPPAPLGQTRLTYDSLSRVSSITDGNGKRIDYAYDRLDRIVAISEHNGPVLQTMSYDAVGGMATRNHGMVSTTFSYDTYPSGRLITTAVRTSAGASETVSYTYDKVGNLKTLVDPAGVATYGYDAANRLTSLADPFGQSTTFGYDNADRRTTTTFPGAGSQTNTYDNSGRLTGVMAKNTAGTELFKASYNYSVDGADRDQIQSRTVNGNTITYTYDSLQHLTQAGSTSYTVDNNDNTTQFDGAPFTINAADQLTAYPNSTVTYDGAGNTKTITSPTGTATWNYTATNQLTTAVLGQTTQVSADYDTTDQTQVRRITENTSGTTTEHVFTHTALGLSSIKVNGTRTSVARDPDGRLVTQQKGTTRHNLIIDHQGSVLAALTTTGTLAATPARTPYGRSTTSPAPVTPFGYHGGYTLNNGLVLFGYRYYNPSIGRFTAPDPTRQERNDYAYAQADPINNSDPTGAWSLPSIGGTVGGFIGGAIGVGLAAACPATAGLGCLGASAVMGGLLGGTGAALGSRLAGGEDEDVSNDGLNGVLGGMLNPLGRFFS</sequence>
<dbReference type="Pfam" id="PF25023">
    <property type="entry name" value="TEN_YD-shell"/>
    <property type="match status" value="3"/>
</dbReference>
<proteinExistence type="predicted"/>
<feature type="region of interest" description="Disordered" evidence="2">
    <location>
        <begin position="366"/>
        <end position="396"/>
    </location>
</feature>
<dbReference type="Pfam" id="PF05593">
    <property type="entry name" value="RHS_repeat"/>
    <property type="match status" value="3"/>
</dbReference>
<feature type="region of interest" description="Disordered" evidence="2">
    <location>
        <begin position="642"/>
        <end position="663"/>
    </location>
</feature>
<dbReference type="AlphaFoldDB" id="A0A1Q8CTA2"/>
<dbReference type="InterPro" id="IPR031325">
    <property type="entry name" value="RHS_repeat"/>
</dbReference>
<dbReference type="InterPro" id="IPR056823">
    <property type="entry name" value="TEN-like_YD-shell"/>
</dbReference>
<dbReference type="Proteomes" id="UP000185596">
    <property type="component" value="Unassembled WGS sequence"/>
</dbReference>
<comment type="caution">
    <text evidence="4">The sequence shown here is derived from an EMBL/GenBank/DDBJ whole genome shotgun (WGS) entry which is preliminary data.</text>
</comment>
<accession>A0A1Q8CTA2</accession>
<organism evidence="4 5">
    <name type="scientific">Actinophytocola xanthii</name>
    <dbReference type="NCBI Taxonomy" id="1912961"/>
    <lineage>
        <taxon>Bacteria</taxon>
        <taxon>Bacillati</taxon>
        <taxon>Actinomycetota</taxon>
        <taxon>Actinomycetes</taxon>
        <taxon>Pseudonocardiales</taxon>
        <taxon>Pseudonocardiaceae</taxon>
    </lineage>
</organism>
<evidence type="ECO:0000256" key="1">
    <source>
        <dbReference type="ARBA" id="ARBA00022737"/>
    </source>
</evidence>
<reference evidence="4 5" key="1">
    <citation type="submission" date="2016-12" db="EMBL/GenBank/DDBJ databases">
        <title>The draft genome sequence of Actinophytocola sp. 11-183.</title>
        <authorList>
            <person name="Wang W."/>
            <person name="Yuan L."/>
        </authorList>
    </citation>
    <scope>NUCLEOTIDE SEQUENCE [LARGE SCALE GENOMIC DNA]</scope>
    <source>
        <strain evidence="4 5">11-183</strain>
    </source>
</reference>
<protein>
    <recommendedName>
        <fullName evidence="3">Teneurin-like YD-shell domain-containing protein</fullName>
    </recommendedName>
</protein>
<feature type="domain" description="Teneurin-like YD-shell" evidence="3">
    <location>
        <begin position="508"/>
        <end position="612"/>
    </location>
</feature>
<keyword evidence="5" id="KW-1185">Reference proteome</keyword>
<dbReference type="InterPro" id="IPR006530">
    <property type="entry name" value="YD"/>
</dbReference>
<dbReference type="PANTHER" id="PTHR32305:SF15">
    <property type="entry name" value="PROTEIN RHSA-RELATED"/>
    <property type="match status" value="1"/>
</dbReference>
<feature type="compositionally biased region" description="Polar residues" evidence="2">
    <location>
        <begin position="371"/>
        <end position="396"/>
    </location>
</feature>
<dbReference type="InterPro" id="IPR022385">
    <property type="entry name" value="Rhs_assc_core"/>
</dbReference>
<dbReference type="NCBIfam" id="TIGR03696">
    <property type="entry name" value="Rhs_assc_core"/>
    <property type="match status" value="1"/>
</dbReference>
<evidence type="ECO:0000259" key="3">
    <source>
        <dbReference type="Pfam" id="PF25023"/>
    </source>
</evidence>
<evidence type="ECO:0000313" key="5">
    <source>
        <dbReference type="Proteomes" id="UP000185596"/>
    </source>
</evidence>